<sequence>MIGLIVLTSSFDLAPHILSPGVNRTQISAPLRICWSCGGHGCMARLGSSSACHIVILPPINPVGLSKKVRIDPPMLCAGAWVSTKSNRHCQYQFISGRIRDPCTSTVPSSTPCNGLCTYVLLILSCSTLPSALHPF</sequence>
<proteinExistence type="predicted"/>
<gene>
    <name evidence="1" type="ORF">SETIT_5G237400v2</name>
</gene>
<accession>A0A368R803</accession>
<dbReference type="AlphaFoldDB" id="A0A368R803"/>
<name>A0A368R803_SETIT</name>
<dbReference type="EMBL" id="CM003532">
    <property type="protein sequence ID" value="RCV26336.1"/>
    <property type="molecule type" value="Genomic_DNA"/>
</dbReference>
<protein>
    <submittedName>
        <fullName evidence="1">Uncharacterized protein</fullName>
    </submittedName>
</protein>
<reference evidence="1" key="2">
    <citation type="submission" date="2015-07" db="EMBL/GenBank/DDBJ databases">
        <authorList>
            <person name="Noorani M."/>
        </authorList>
    </citation>
    <scope>NUCLEOTIDE SEQUENCE</scope>
    <source>
        <strain evidence="1">Yugu1</strain>
    </source>
</reference>
<evidence type="ECO:0000313" key="1">
    <source>
        <dbReference type="EMBL" id="RCV26336.1"/>
    </source>
</evidence>
<organism evidence="1">
    <name type="scientific">Setaria italica</name>
    <name type="common">Foxtail millet</name>
    <name type="synonym">Panicum italicum</name>
    <dbReference type="NCBI Taxonomy" id="4555"/>
    <lineage>
        <taxon>Eukaryota</taxon>
        <taxon>Viridiplantae</taxon>
        <taxon>Streptophyta</taxon>
        <taxon>Embryophyta</taxon>
        <taxon>Tracheophyta</taxon>
        <taxon>Spermatophyta</taxon>
        <taxon>Magnoliopsida</taxon>
        <taxon>Liliopsida</taxon>
        <taxon>Poales</taxon>
        <taxon>Poaceae</taxon>
        <taxon>PACMAD clade</taxon>
        <taxon>Panicoideae</taxon>
        <taxon>Panicodae</taxon>
        <taxon>Paniceae</taxon>
        <taxon>Cenchrinae</taxon>
        <taxon>Setaria</taxon>
    </lineage>
</organism>
<reference evidence="1" key="1">
    <citation type="journal article" date="2012" name="Nat. Biotechnol.">
        <title>Reference genome sequence of the model plant Setaria.</title>
        <authorList>
            <person name="Bennetzen J.L."/>
            <person name="Schmutz J."/>
            <person name="Wang H."/>
            <person name="Percifield R."/>
            <person name="Hawkins J."/>
            <person name="Pontaroli A.C."/>
            <person name="Estep M."/>
            <person name="Feng L."/>
            <person name="Vaughn J.N."/>
            <person name="Grimwood J."/>
            <person name="Jenkins J."/>
            <person name="Barry K."/>
            <person name="Lindquist E."/>
            <person name="Hellsten U."/>
            <person name="Deshpande S."/>
            <person name="Wang X."/>
            <person name="Wu X."/>
            <person name="Mitros T."/>
            <person name="Triplett J."/>
            <person name="Yang X."/>
            <person name="Ye C.Y."/>
            <person name="Mauro-Herrera M."/>
            <person name="Wang L."/>
            <person name="Li P."/>
            <person name="Sharma M."/>
            <person name="Sharma R."/>
            <person name="Ronald P.C."/>
            <person name="Panaud O."/>
            <person name="Kellogg E.A."/>
            <person name="Brutnell T.P."/>
            <person name="Doust A.N."/>
            <person name="Tuskan G.A."/>
            <person name="Rokhsar D."/>
            <person name="Devos K.M."/>
        </authorList>
    </citation>
    <scope>NUCLEOTIDE SEQUENCE [LARGE SCALE GENOMIC DNA]</scope>
    <source>
        <strain evidence="1">Yugu1</strain>
    </source>
</reference>